<dbReference type="GO" id="GO:0000978">
    <property type="term" value="F:RNA polymerase II cis-regulatory region sequence-specific DNA binding"/>
    <property type="evidence" value="ECO:0007669"/>
    <property type="project" value="TreeGrafter"/>
</dbReference>
<protein>
    <recommendedName>
        <fullName evidence="8">Zn(2)-C6 fungal-type domain-containing protein</fullName>
    </recommendedName>
</protein>
<dbReference type="SUPFAM" id="SSF57701">
    <property type="entry name" value="Zn2/Cys6 DNA-binding domain"/>
    <property type="match status" value="1"/>
</dbReference>
<dbReference type="PROSITE" id="PS50048">
    <property type="entry name" value="ZN2_CY6_FUNGAL_2"/>
    <property type="match status" value="1"/>
</dbReference>
<dbReference type="InterPro" id="IPR001138">
    <property type="entry name" value="Zn2Cys6_DnaBD"/>
</dbReference>
<dbReference type="GO" id="GO:0005634">
    <property type="term" value="C:nucleus"/>
    <property type="evidence" value="ECO:0007669"/>
    <property type="project" value="TreeGrafter"/>
</dbReference>
<keyword evidence="1" id="KW-0479">Metal-binding</keyword>
<evidence type="ECO:0000313" key="9">
    <source>
        <dbReference type="EMBL" id="KAK0308169.1"/>
    </source>
</evidence>
<evidence type="ECO:0000256" key="7">
    <source>
        <dbReference type="SAM" id="MobiDB-lite"/>
    </source>
</evidence>
<feature type="region of interest" description="Disordered" evidence="7">
    <location>
        <begin position="1"/>
        <end position="24"/>
    </location>
</feature>
<dbReference type="GO" id="GO:0006351">
    <property type="term" value="P:DNA-templated transcription"/>
    <property type="evidence" value="ECO:0007669"/>
    <property type="project" value="InterPro"/>
</dbReference>
<reference evidence="9" key="1">
    <citation type="submission" date="2021-12" db="EMBL/GenBank/DDBJ databases">
        <title>Black yeast isolated from Biological Soil Crust.</title>
        <authorList>
            <person name="Kurbessoian T."/>
        </authorList>
    </citation>
    <scope>NUCLEOTIDE SEQUENCE</scope>
    <source>
        <strain evidence="9">CCFEE 5208</strain>
    </source>
</reference>
<sequence>MQPEVTPSSRTRTRSPDMLSGGDRKRRRKVLSCFDCRRRKLQCDRAMPACGRCTKAGQVSDCLYIDETTDSLPDGPAGRGSFEGHISRPIQQTAAPVGDTLSRLEYQDRRIKQLEAALANTGHTQITDAVQRMKVSKLPLTPESGMAATEQTGATATDRETMLLRGKSFKTQFHGSTHPGSLIAHIPDLNTFTKEAFERFPALARIRHDMRTLEERTEYAGSKSQPITEAALKALLPQKAEVDELVQLYLDSYGSIYHVLHLPTFWQQYRELWPDIANASGHFVATLLLMIASAQCLVSTQPWLYTANSSLPREKAITYIQACDDWLQTQSQKHVTSADFQIRFLLVFARQVSARKVKRTWTEAGTLLRFCMAAGLHRNPDLLRKKTSALDKNLRRRIWAAVVELELQASFDRGMMAAPWPMQADTPPASNIHDEDLDQNTEQVPSPVRADEFTRSAYLWAASESTMLRHGLNTTLNNIRQTLGFDDVKRFTEEVDAQIQAIPKWTGTGADVAAAFLSLNLRQYVMVLHDRQLRQSETAAERSFSRVMIIDSTTRTIDTHRALIEKGSYALELLCQDQLRAALSICHLSATVDIRADSAIGQIIEHHAGRIMDEAVQMLTDKVGRFGREQRQLWIVVAAYGFWKAKNDPSKRAVYMQEAVEKVTRPYYKIMACQDEVPASMGAPLEKVASRGESSKDVPEPMPPLPQSKAQEMTAFEDMPILDLDEIEAWTLENWNQFNASDLPSFSEPYQLNPT</sequence>
<dbReference type="PANTHER" id="PTHR31944">
    <property type="entry name" value="HEME-RESPONSIVE ZINC FINGER TRANSCRIPTION FACTOR HAP1"/>
    <property type="match status" value="1"/>
</dbReference>
<feature type="compositionally biased region" description="Basic and acidic residues" evidence="7">
    <location>
        <begin position="688"/>
        <end position="699"/>
    </location>
</feature>
<evidence type="ECO:0000256" key="5">
    <source>
        <dbReference type="ARBA" id="ARBA00023163"/>
    </source>
</evidence>
<dbReference type="PANTHER" id="PTHR31944:SF130">
    <property type="entry name" value="ZN(II)2CYS6 TRANSCRIPTION FACTO (EUROFUNG)"/>
    <property type="match status" value="1"/>
</dbReference>
<dbReference type="Gene3D" id="4.10.240.10">
    <property type="entry name" value="Zn(2)-C6 fungal-type DNA-binding domain"/>
    <property type="match status" value="1"/>
</dbReference>
<gene>
    <name evidence="9" type="ORF">LTR82_015623</name>
</gene>
<keyword evidence="3" id="KW-0805">Transcription regulation</keyword>
<organism evidence="9 10">
    <name type="scientific">Friedmanniomyces endolithicus</name>
    <dbReference type="NCBI Taxonomy" id="329885"/>
    <lineage>
        <taxon>Eukaryota</taxon>
        <taxon>Fungi</taxon>
        <taxon>Dikarya</taxon>
        <taxon>Ascomycota</taxon>
        <taxon>Pezizomycotina</taxon>
        <taxon>Dothideomycetes</taxon>
        <taxon>Dothideomycetidae</taxon>
        <taxon>Mycosphaerellales</taxon>
        <taxon>Teratosphaeriaceae</taxon>
        <taxon>Friedmanniomyces</taxon>
    </lineage>
</organism>
<keyword evidence="6" id="KW-0539">Nucleus</keyword>
<dbReference type="GO" id="GO:0001228">
    <property type="term" value="F:DNA-binding transcription activator activity, RNA polymerase II-specific"/>
    <property type="evidence" value="ECO:0007669"/>
    <property type="project" value="TreeGrafter"/>
</dbReference>
<evidence type="ECO:0000256" key="2">
    <source>
        <dbReference type="ARBA" id="ARBA00022833"/>
    </source>
</evidence>
<dbReference type="PROSITE" id="PS00463">
    <property type="entry name" value="ZN2_CY6_FUNGAL_1"/>
    <property type="match status" value="1"/>
</dbReference>
<proteinExistence type="predicted"/>
<dbReference type="GO" id="GO:0008270">
    <property type="term" value="F:zinc ion binding"/>
    <property type="evidence" value="ECO:0007669"/>
    <property type="project" value="InterPro"/>
</dbReference>
<evidence type="ECO:0000259" key="8">
    <source>
        <dbReference type="PROSITE" id="PS50048"/>
    </source>
</evidence>
<dbReference type="SMART" id="SM00066">
    <property type="entry name" value="GAL4"/>
    <property type="match status" value="1"/>
</dbReference>
<evidence type="ECO:0000256" key="6">
    <source>
        <dbReference type="ARBA" id="ARBA00023242"/>
    </source>
</evidence>
<name>A0AAN6F9Y1_9PEZI</name>
<evidence type="ECO:0000256" key="3">
    <source>
        <dbReference type="ARBA" id="ARBA00023015"/>
    </source>
</evidence>
<accession>A0AAN6F9Y1</accession>
<dbReference type="EMBL" id="JASUXU010000089">
    <property type="protein sequence ID" value="KAK0308169.1"/>
    <property type="molecule type" value="Genomic_DNA"/>
</dbReference>
<comment type="caution">
    <text evidence="9">The sequence shown here is derived from an EMBL/GenBank/DDBJ whole genome shotgun (WGS) entry which is preliminary data.</text>
</comment>
<dbReference type="AlphaFoldDB" id="A0AAN6F9Y1"/>
<feature type="compositionally biased region" description="Polar residues" evidence="7">
    <location>
        <begin position="1"/>
        <end position="10"/>
    </location>
</feature>
<dbReference type="InterPro" id="IPR051430">
    <property type="entry name" value="Fungal_TF_Env_Response"/>
</dbReference>
<evidence type="ECO:0000313" key="10">
    <source>
        <dbReference type="Proteomes" id="UP001168146"/>
    </source>
</evidence>
<evidence type="ECO:0000256" key="4">
    <source>
        <dbReference type="ARBA" id="ARBA00023125"/>
    </source>
</evidence>
<keyword evidence="2" id="KW-0862">Zinc</keyword>
<feature type="domain" description="Zn(2)-C6 fungal-type" evidence="8">
    <location>
        <begin position="32"/>
        <end position="64"/>
    </location>
</feature>
<dbReference type="Pfam" id="PF00172">
    <property type="entry name" value="Zn_clus"/>
    <property type="match status" value="1"/>
</dbReference>
<dbReference type="CDD" id="cd12148">
    <property type="entry name" value="fungal_TF_MHR"/>
    <property type="match status" value="1"/>
</dbReference>
<dbReference type="CDD" id="cd00067">
    <property type="entry name" value="GAL4"/>
    <property type="match status" value="1"/>
</dbReference>
<evidence type="ECO:0000256" key="1">
    <source>
        <dbReference type="ARBA" id="ARBA00022723"/>
    </source>
</evidence>
<dbReference type="Proteomes" id="UP001168146">
    <property type="component" value="Unassembled WGS sequence"/>
</dbReference>
<keyword evidence="4" id="KW-0238">DNA-binding</keyword>
<dbReference type="InterPro" id="IPR007219">
    <property type="entry name" value="XnlR_reg_dom"/>
</dbReference>
<dbReference type="Pfam" id="PF04082">
    <property type="entry name" value="Fungal_trans"/>
    <property type="match status" value="1"/>
</dbReference>
<feature type="region of interest" description="Disordered" evidence="7">
    <location>
        <begin position="688"/>
        <end position="707"/>
    </location>
</feature>
<dbReference type="InterPro" id="IPR036864">
    <property type="entry name" value="Zn2-C6_fun-type_DNA-bd_sf"/>
</dbReference>
<keyword evidence="5" id="KW-0804">Transcription</keyword>